<gene>
    <name evidence="1" type="ORF">Scaly_1508300</name>
</gene>
<sequence>MLDKWVTSTIEEASILTDAVDVRVDGVQPEVNLLKRVVGRDKDRAPISKVKVPDPKPFGGARSAKELENFLWDMETYFQVARIPEAEKVSITSIYFTSDAKL</sequence>
<dbReference type="AlphaFoldDB" id="A0AAW2PU40"/>
<name>A0AAW2PU40_9LAMI</name>
<proteinExistence type="predicted"/>
<dbReference type="EMBL" id="JACGWM010000008">
    <property type="protein sequence ID" value="KAL0358226.1"/>
    <property type="molecule type" value="Genomic_DNA"/>
</dbReference>
<organism evidence="1">
    <name type="scientific">Sesamum calycinum</name>
    <dbReference type="NCBI Taxonomy" id="2727403"/>
    <lineage>
        <taxon>Eukaryota</taxon>
        <taxon>Viridiplantae</taxon>
        <taxon>Streptophyta</taxon>
        <taxon>Embryophyta</taxon>
        <taxon>Tracheophyta</taxon>
        <taxon>Spermatophyta</taxon>
        <taxon>Magnoliopsida</taxon>
        <taxon>eudicotyledons</taxon>
        <taxon>Gunneridae</taxon>
        <taxon>Pentapetalae</taxon>
        <taxon>asterids</taxon>
        <taxon>lamiids</taxon>
        <taxon>Lamiales</taxon>
        <taxon>Pedaliaceae</taxon>
        <taxon>Sesamum</taxon>
    </lineage>
</organism>
<reference evidence="1" key="1">
    <citation type="submission" date="2020-06" db="EMBL/GenBank/DDBJ databases">
        <authorList>
            <person name="Li T."/>
            <person name="Hu X."/>
            <person name="Zhang T."/>
            <person name="Song X."/>
            <person name="Zhang H."/>
            <person name="Dai N."/>
            <person name="Sheng W."/>
            <person name="Hou X."/>
            <person name="Wei L."/>
        </authorList>
    </citation>
    <scope>NUCLEOTIDE SEQUENCE</scope>
    <source>
        <strain evidence="1">KEN8</strain>
        <tissue evidence="1">Leaf</tissue>
    </source>
</reference>
<reference evidence="1" key="2">
    <citation type="journal article" date="2024" name="Plant">
        <title>Genomic evolution and insights into agronomic trait innovations of Sesamum species.</title>
        <authorList>
            <person name="Miao H."/>
            <person name="Wang L."/>
            <person name="Qu L."/>
            <person name="Liu H."/>
            <person name="Sun Y."/>
            <person name="Le M."/>
            <person name="Wang Q."/>
            <person name="Wei S."/>
            <person name="Zheng Y."/>
            <person name="Lin W."/>
            <person name="Duan Y."/>
            <person name="Cao H."/>
            <person name="Xiong S."/>
            <person name="Wang X."/>
            <person name="Wei L."/>
            <person name="Li C."/>
            <person name="Ma Q."/>
            <person name="Ju M."/>
            <person name="Zhao R."/>
            <person name="Li G."/>
            <person name="Mu C."/>
            <person name="Tian Q."/>
            <person name="Mei H."/>
            <person name="Zhang T."/>
            <person name="Gao T."/>
            <person name="Zhang H."/>
        </authorList>
    </citation>
    <scope>NUCLEOTIDE SEQUENCE</scope>
    <source>
        <strain evidence="1">KEN8</strain>
    </source>
</reference>
<comment type="caution">
    <text evidence="1">The sequence shown here is derived from an EMBL/GenBank/DDBJ whole genome shotgun (WGS) entry which is preliminary data.</text>
</comment>
<accession>A0AAW2PU40</accession>
<evidence type="ECO:0000313" key="1">
    <source>
        <dbReference type="EMBL" id="KAL0358226.1"/>
    </source>
</evidence>
<protein>
    <submittedName>
        <fullName evidence="1">Uncharacterized protein</fullName>
    </submittedName>
</protein>